<name>U2T919_9ACTN</name>
<dbReference type="STRING" id="1125712.HMPREF1316_1627"/>
<dbReference type="InterPro" id="IPR011611">
    <property type="entry name" value="PfkB_dom"/>
</dbReference>
<feature type="binding site" evidence="9">
    <location>
        <position position="289"/>
    </location>
    <ligand>
        <name>K(+)</name>
        <dbReference type="ChEBI" id="CHEBI:29103"/>
    </ligand>
</feature>
<dbReference type="PATRIC" id="fig|1125712.3.peg.728"/>
<evidence type="ECO:0000256" key="1">
    <source>
        <dbReference type="ARBA" id="ARBA00022679"/>
    </source>
</evidence>
<evidence type="ECO:0000256" key="2">
    <source>
        <dbReference type="ARBA" id="ARBA00022723"/>
    </source>
</evidence>
<evidence type="ECO:0000256" key="9">
    <source>
        <dbReference type="HAMAP-Rule" id="MF_01987"/>
    </source>
</evidence>
<feature type="binding site" evidence="9">
    <location>
        <position position="254"/>
    </location>
    <ligand>
        <name>substrate</name>
    </ligand>
</feature>
<dbReference type="Proteomes" id="UP000016638">
    <property type="component" value="Unassembled WGS sequence"/>
</dbReference>
<dbReference type="GO" id="GO:0005524">
    <property type="term" value="F:ATP binding"/>
    <property type="evidence" value="ECO:0007669"/>
    <property type="project" value="UniProtKB-UniRule"/>
</dbReference>
<feature type="binding site" evidence="9">
    <location>
        <position position="284"/>
    </location>
    <ligand>
        <name>K(+)</name>
        <dbReference type="ChEBI" id="CHEBI:29103"/>
    </ligand>
</feature>
<feature type="binding site" evidence="9">
    <location>
        <begin position="39"/>
        <end position="43"/>
    </location>
    <ligand>
        <name>substrate</name>
    </ligand>
</feature>
<dbReference type="GO" id="GO:0005829">
    <property type="term" value="C:cytosol"/>
    <property type="evidence" value="ECO:0007669"/>
    <property type="project" value="TreeGrafter"/>
</dbReference>
<dbReference type="eggNOG" id="COG0524">
    <property type="taxonomic scope" value="Bacteria"/>
</dbReference>
<dbReference type="GO" id="GO:0046872">
    <property type="term" value="F:metal ion binding"/>
    <property type="evidence" value="ECO:0007669"/>
    <property type="project" value="UniProtKB-KW"/>
</dbReference>
<reference evidence="11 12" key="1">
    <citation type="submission" date="2013-08" db="EMBL/GenBank/DDBJ databases">
        <authorList>
            <person name="Durkin A.S."/>
            <person name="Haft D.R."/>
            <person name="McCorrison J."/>
            <person name="Torralba M."/>
            <person name="Gillis M."/>
            <person name="Haft D.H."/>
            <person name="Methe B."/>
            <person name="Sutton G."/>
            <person name="Nelson K.E."/>
        </authorList>
    </citation>
    <scope>NUCLEOTIDE SEQUENCE [LARGE SCALE GENOMIC DNA]</scope>
    <source>
        <strain evidence="11 12">F0195</strain>
    </source>
</reference>
<comment type="subcellular location">
    <subcellularLocation>
        <location evidence="9">Cytoplasm</location>
    </subcellularLocation>
</comment>
<evidence type="ECO:0000313" key="12">
    <source>
        <dbReference type="Proteomes" id="UP000016638"/>
    </source>
</evidence>
<feature type="binding site" evidence="9">
    <location>
        <position position="248"/>
    </location>
    <ligand>
        <name>K(+)</name>
        <dbReference type="ChEBI" id="CHEBI:29103"/>
    </ligand>
</feature>
<dbReference type="Gene3D" id="3.40.1190.20">
    <property type="match status" value="1"/>
</dbReference>
<dbReference type="OrthoDB" id="9775849at2"/>
<keyword evidence="6 9" id="KW-0460">Magnesium</keyword>
<accession>U2T919</accession>
<feature type="binding site" evidence="9">
    <location>
        <begin position="11"/>
        <end position="13"/>
    </location>
    <ligand>
        <name>substrate</name>
    </ligand>
</feature>
<feature type="binding site" evidence="9">
    <location>
        <position position="293"/>
    </location>
    <ligand>
        <name>K(+)</name>
        <dbReference type="ChEBI" id="CHEBI:29103"/>
    </ligand>
</feature>
<dbReference type="AlphaFoldDB" id="U2T919"/>
<dbReference type="Pfam" id="PF00294">
    <property type="entry name" value="PfkB"/>
    <property type="match status" value="1"/>
</dbReference>
<comment type="caution">
    <text evidence="11">The sequence shown here is derived from an EMBL/GenBank/DDBJ whole genome shotgun (WGS) entry which is preliminary data.</text>
</comment>
<organism evidence="11 12">
    <name type="scientific">Olsenella profusa F0195</name>
    <dbReference type="NCBI Taxonomy" id="1125712"/>
    <lineage>
        <taxon>Bacteria</taxon>
        <taxon>Bacillati</taxon>
        <taxon>Actinomycetota</taxon>
        <taxon>Coriobacteriia</taxon>
        <taxon>Coriobacteriales</taxon>
        <taxon>Atopobiaceae</taxon>
        <taxon>Olsenella</taxon>
    </lineage>
</organism>
<evidence type="ECO:0000256" key="3">
    <source>
        <dbReference type="ARBA" id="ARBA00022741"/>
    </source>
</evidence>
<evidence type="ECO:0000259" key="10">
    <source>
        <dbReference type="Pfam" id="PF00294"/>
    </source>
</evidence>
<comment type="cofactor">
    <cofactor evidence="9">
        <name>Mg(2+)</name>
        <dbReference type="ChEBI" id="CHEBI:18420"/>
    </cofactor>
    <text evidence="9">Requires a divalent cation, most likely magnesium in vivo, as an electrophilic catalyst to aid phosphoryl group transfer. It is the chelate of the metal and the nucleotide that is the actual substrate.</text>
</comment>
<dbReference type="InterPro" id="IPR029056">
    <property type="entry name" value="Ribokinase-like"/>
</dbReference>
<feature type="domain" description="Carbohydrate kinase PfkB" evidence="10">
    <location>
        <begin position="1"/>
        <end position="296"/>
    </location>
</feature>
<evidence type="ECO:0000256" key="5">
    <source>
        <dbReference type="ARBA" id="ARBA00022840"/>
    </source>
</evidence>
<dbReference type="PRINTS" id="PR00990">
    <property type="entry name" value="RIBOKINASE"/>
</dbReference>
<protein>
    <recommendedName>
        <fullName evidence="9">Ribokinase</fullName>
        <shortName evidence="9">RK</shortName>
        <ecNumber evidence="9">2.7.1.15</ecNumber>
    </recommendedName>
</protein>
<keyword evidence="2 9" id="KW-0479">Metal-binding</keyword>
<dbReference type="EMBL" id="AWEZ01000029">
    <property type="protein sequence ID" value="ERL09534.1"/>
    <property type="molecule type" value="Genomic_DNA"/>
</dbReference>
<keyword evidence="8 9" id="KW-0119">Carbohydrate metabolism</keyword>
<keyword evidence="12" id="KW-1185">Reference proteome</keyword>
<dbReference type="HAMAP" id="MF_01987">
    <property type="entry name" value="Ribokinase"/>
    <property type="match status" value="1"/>
</dbReference>
<feature type="binding site" evidence="9">
    <location>
        <position position="287"/>
    </location>
    <ligand>
        <name>K(+)</name>
        <dbReference type="ChEBI" id="CHEBI:29103"/>
    </ligand>
</feature>
<proteinExistence type="inferred from homology"/>
<sequence>MKKIIVYGGLNMDLSMECDRLPVPGESLRGSNFVATPGGKGGNEAVAAARMGAETFMVGKVGNDHYGRKLTSELVEHGVSVNNVSVTARDETGVSLVLRCGTERSVVTDPGANAKMSYEEVRAAIHGLGQHSNILLMSLGGGIDVAMQSLACAKRNDLFVILRASVVEGMKLPDEAYAGLDLLVINRTDCRILSGIAPTDDGACAKALEFFAGRGVRQCVITLKGGGSVTLVDGEMVRVPGRKVEVVDPSCAGDTYAGTLATCLADDMPLKESMEFATAAAALAITKVGAQESIPSWKQAQDFLKAAQE</sequence>
<comment type="catalytic activity">
    <reaction evidence="9">
        <text>D-ribose + ATP = D-ribose 5-phosphate + ADP + H(+)</text>
        <dbReference type="Rhea" id="RHEA:13697"/>
        <dbReference type="ChEBI" id="CHEBI:15378"/>
        <dbReference type="ChEBI" id="CHEBI:30616"/>
        <dbReference type="ChEBI" id="CHEBI:47013"/>
        <dbReference type="ChEBI" id="CHEBI:78346"/>
        <dbReference type="ChEBI" id="CHEBI:456216"/>
        <dbReference type="EC" id="2.7.1.15"/>
    </reaction>
</comment>
<evidence type="ECO:0000256" key="8">
    <source>
        <dbReference type="ARBA" id="ARBA00023277"/>
    </source>
</evidence>
<feature type="binding site" evidence="9">
    <location>
        <position position="250"/>
    </location>
    <ligand>
        <name>K(+)</name>
        <dbReference type="ChEBI" id="CHEBI:29103"/>
    </ligand>
</feature>
<comment type="similarity">
    <text evidence="9">Belongs to the carbohydrate kinase PfkB family. Ribokinase subfamily.</text>
</comment>
<comment type="function">
    <text evidence="9">Catalyzes the phosphorylation of ribose at O-5 in a reaction requiring ATP and magnesium. The resulting D-ribose-5-phosphate can then be used either for sythesis of nucleotides, histidine, and tryptophan, or as a component of the pentose phosphate pathway.</text>
</comment>
<keyword evidence="9" id="KW-0963">Cytoplasm</keyword>
<dbReference type="RefSeq" id="WP_021725620.1">
    <property type="nucleotide sequence ID" value="NZ_AWEZ01000029.1"/>
</dbReference>
<keyword evidence="5 9" id="KW-0067">ATP-binding</keyword>
<comment type="caution">
    <text evidence="9">Lacks conserved residue(s) required for the propagation of feature annotation.</text>
</comment>
<dbReference type="PANTHER" id="PTHR10584">
    <property type="entry name" value="SUGAR KINASE"/>
    <property type="match status" value="1"/>
</dbReference>
<keyword evidence="7 9" id="KW-0630">Potassium</keyword>
<dbReference type="InterPro" id="IPR002139">
    <property type="entry name" value="Ribo/fructo_kinase"/>
</dbReference>
<keyword evidence="1 9" id="KW-0808">Transferase</keyword>
<evidence type="ECO:0000256" key="4">
    <source>
        <dbReference type="ARBA" id="ARBA00022777"/>
    </source>
</evidence>
<evidence type="ECO:0000256" key="7">
    <source>
        <dbReference type="ARBA" id="ARBA00022958"/>
    </source>
</evidence>
<evidence type="ECO:0000256" key="6">
    <source>
        <dbReference type="ARBA" id="ARBA00022842"/>
    </source>
</evidence>
<gene>
    <name evidence="9" type="primary">rbsK</name>
    <name evidence="11" type="ORF">HMPREF1316_1627</name>
</gene>
<dbReference type="InterPro" id="IPR011877">
    <property type="entry name" value="Ribokinase"/>
</dbReference>
<comment type="subunit">
    <text evidence="9">Homodimer.</text>
</comment>
<keyword evidence="4 9" id="KW-0418">Kinase</keyword>
<dbReference type="UniPathway" id="UPA00916">
    <property type="reaction ID" value="UER00889"/>
</dbReference>
<dbReference type="SUPFAM" id="SSF53613">
    <property type="entry name" value="Ribokinase-like"/>
    <property type="match status" value="1"/>
</dbReference>
<dbReference type="GO" id="GO:0004747">
    <property type="term" value="F:ribokinase activity"/>
    <property type="evidence" value="ECO:0007669"/>
    <property type="project" value="UniProtKB-UniRule"/>
</dbReference>
<dbReference type="PANTHER" id="PTHR10584:SF166">
    <property type="entry name" value="RIBOKINASE"/>
    <property type="match status" value="1"/>
</dbReference>
<comment type="activity regulation">
    <text evidence="9">Activated by a monovalent cation that binds near, but not in, the active site. The most likely occupant of the site in vivo is potassium. Ion binding induces a conformational change that may alter substrate affinity.</text>
</comment>
<feature type="active site" description="Proton acceptor" evidence="9">
    <location>
        <position position="254"/>
    </location>
</feature>
<feature type="binding site" evidence="9">
    <location>
        <begin position="253"/>
        <end position="254"/>
    </location>
    <ligand>
        <name>ATP</name>
        <dbReference type="ChEBI" id="CHEBI:30616"/>
    </ligand>
</feature>
<dbReference type="EC" id="2.7.1.15" evidence="9"/>
<feature type="binding site" evidence="9">
    <location>
        <position position="186"/>
    </location>
    <ligand>
        <name>ATP</name>
        <dbReference type="ChEBI" id="CHEBI:30616"/>
    </ligand>
</feature>
<keyword evidence="3 9" id="KW-0547">Nucleotide-binding</keyword>
<evidence type="ECO:0000313" key="11">
    <source>
        <dbReference type="EMBL" id="ERL09534.1"/>
    </source>
</evidence>
<comment type="pathway">
    <text evidence="9">Carbohydrate metabolism; D-ribose degradation; D-ribose 5-phosphate from beta-D-ribopyranose: step 2/2.</text>
</comment>
<dbReference type="CDD" id="cd01174">
    <property type="entry name" value="ribokinase"/>
    <property type="match status" value="1"/>
</dbReference>
<dbReference type="GO" id="GO:0019303">
    <property type="term" value="P:D-ribose catabolic process"/>
    <property type="evidence" value="ECO:0007669"/>
    <property type="project" value="UniProtKB-UniRule"/>
</dbReference>